<name>A0ABP0NCX4_9DINO</name>
<dbReference type="EMBL" id="CAXAMM010027713">
    <property type="protein sequence ID" value="CAK9061409.1"/>
    <property type="molecule type" value="Genomic_DNA"/>
</dbReference>
<evidence type="ECO:0000256" key="3">
    <source>
        <dbReference type="SAM" id="MobiDB-lite"/>
    </source>
</evidence>
<gene>
    <name evidence="4" type="ORF">SCF082_LOCUS32168</name>
</gene>
<accession>A0ABP0NCX4</accession>
<dbReference type="SUPFAM" id="SSF53335">
    <property type="entry name" value="S-adenosyl-L-methionine-dependent methyltransferases"/>
    <property type="match status" value="1"/>
</dbReference>
<feature type="non-terminal residue" evidence="4">
    <location>
        <position position="745"/>
    </location>
</feature>
<evidence type="ECO:0000256" key="1">
    <source>
        <dbReference type="ARBA" id="ARBA00022603"/>
    </source>
</evidence>
<keyword evidence="1" id="KW-0489">Methyltransferase</keyword>
<keyword evidence="2" id="KW-0808">Transferase</keyword>
<proteinExistence type="predicted"/>
<dbReference type="Pfam" id="PF00145">
    <property type="entry name" value="DNA_methylase"/>
    <property type="match status" value="1"/>
</dbReference>
<feature type="compositionally biased region" description="Basic residues" evidence="3">
    <location>
        <begin position="371"/>
        <end position="388"/>
    </location>
</feature>
<evidence type="ECO:0000313" key="5">
    <source>
        <dbReference type="Proteomes" id="UP001642464"/>
    </source>
</evidence>
<dbReference type="InterPro" id="IPR001525">
    <property type="entry name" value="C5_MeTfrase"/>
</dbReference>
<evidence type="ECO:0000313" key="4">
    <source>
        <dbReference type="EMBL" id="CAK9061409.1"/>
    </source>
</evidence>
<dbReference type="InterPro" id="IPR029063">
    <property type="entry name" value="SAM-dependent_MTases_sf"/>
</dbReference>
<comment type="caution">
    <text evidence="4">The sequence shown here is derived from an EMBL/GenBank/DDBJ whole genome shotgun (WGS) entry which is preliminary data.</text>
</comment>
<feature type="region of interest" description="Disordered" evidence="3">
    <location>
        <begin position="319"/>
        <end position="388"/>
    </location>
</feature>
<keyword evidence="5" id="KW-1185">Reference proteome</keyword>
<feature type="compositionally biased region" description="Low complexity" evidence="3">
    <location>
        <begin position="325"/>
        <end position="334"/>
    </location>
</feature>
<organism evidence="4 5">
    <name type="scientific">Durusdinium trenchii</name>
    <dbReference type="NCBI Taxonomy" id="1381693"/>
    <lineage>
        <taxon>Eukaryota</taxon>
        <taxon>Sar</taxon>
        <taxon>Alveolata</taxon>
        <taxon>Dinophyceae</taxon>
        <taxon>Suessiales</taxon>
        <taxon>Symbiodiniaceae</taxon>
        <taxon>Durusdinium</taxon>
    </lineage>
</organism>
<sequence>MDERKRNWIQREHSPQHLFDNVEVFKDLRGYCYQCKAHHDINRTNCGHDLLVAGPSCKDNSRLKNTTLRKKQVGCYNRSEEDVQSGTSGPTYLFGFKKVIQELTPHFALFENVKSAIERHMRELGYDFVWANLDTQHFLLPQRRNRTWGVASLMSSSHDKDALGEVFSDMLSAMKSNWHFPEELFWEQGLPREPAKNQREQQLLERAKAAFPGMNNVFFDTSSSLDRPVHCAGAVPCITPSHGIYSTNLERYLTTKDILNAQGFFESLFSPEGYQFLLDNPVLAQDMAGNAFSTTVCQAVFLSTLAAAPHIWESVGVTRQEDAPAQHPAQQADAPLRRLKGKQSAPSYGPALTRGWKRSFAAVQGSDREKKPRRKNNKDRKSKYKRKKQNVEAVMAAYEKAKKDASIKHPMKHVAGLGLKGFYRCCVYKWAKARASQQWSLLCSAAPKLCQKYKEVPDSLRKLVGAKLKFQTRASAKGQGSTVLPAALISTVSDYVVERIEQGEEVTYHFVKNTLSLSIEQWNHAVRKAKEDLRNPEILLKELETGWDDNTPAPSEAELEKTLEKIHDQLCSQLREVDVKPSDGALLHLPFHHPQMVKVRAWVQSQIKAGRYHGQLVANFDQVWSVLYRPKKRNLQQRSHIDEHARSMTMRKIRHCVERILDVPYTEMLDPSEKVNQVHSSSIQGGEAATAAVDMWRVPRTVTTISWADGSLSRPFITCRSDYLTESQRQQANQARSRLDTFYVK</sequence>
<evidence type="ECO:0000256" key="2">
    <source>
        <dbReference type="ARBA" id="ARBA00022679"/>
    </source>
</evidence>
<reference evidence="4 5" key="1">
    <citation type="submission" date="2024-02" db="EMBL/GenBank/DDBJ databases">
        <authorList>
            <person name="Chen Y."/>
            <person name="Shah S."/>
            <person name="Dougan E. K."/>
            <person name="Thang M."/>
            <person name="Chan C."/>
        </authorList>
    </citation>
    <scope>NUCLEOTIDE SEQUENCE [LARGE SCALE GENOMIC DNA]</scope>
</reference>
<dbReference type="Gene3D" id="3.40.50.150">
    <property type="entry name" value="Vaccinia Virus protein VP39"/>
    <property type="match status" value="1"/>
</dbReference>
<protein>
    <submittedName>
        <fullName evidence="4">Mitochondrial</fullName>
    </submittedName>
</protein>
<dbReference type="Proteomes" id="UP001642464">
    <property type="component" value="Unassembled WGS sequence"/>
</dbReference>